<dbReference type="SUPFAM" id="SSF54197">
    <property type="entry name" value="HIT-like"/>
    <property type="match status" value="1"/>
</dbReference>
<feature type="domain" description="HIT" evidence="2">
    <location>
        <begin position="43"/>
        <end position="109"/>
    </location>
</feature>
<evidence type="ECO:0000313" key="3">
    <source>
        <dbReference type="EMBL" id="URI09519.1"/>
    </source>
</evidence>
<dbReference type="Proteomes" id="UP001056201">
    <property type="component" value="Chromosome 2"/>
</dbReference>
<accession>A0ABY4SAM4</accession>
<evidence type="ECO:0000256" key="1">
    <source>
        <dbReference type="PROSITE-ProRule" id="PRU00464"/>
    </source>
</evidence>
<keyword evidence="4" id="KW-1185">Reference proteome</keyword>
<proteinExistence type="predicted"/>
<dbReference type="EMBL" id="CP097636">
    <property type="protein sequence ID" value="URI09519.1"/>
    <property type="molecule type" value="Genomic_DNA"/>
</dbReference>
<name>A0ABY4SAM4_AQUTE</name>
<dbReference type="Gene3D" id="3.30.428.10">
    <property type="entry name" value="HIT-like"/>
    <property type="match status" value="1"/>
</dbReference>
<evidence type="ECO:0000259" key="2">
    <source>
        <dbReference type="PROSITE" id="PS51084"/>
    </source>
</evidence>
<sequence length="147" mass="16216">MSASTSAAPCELCTTPGGHVVWRGEGWRVIRAADELFPAFYRLILDRHVAELSDLSPEDQARCLALLVAVERALRQQLRPTKINLAAFGNMVPHLHWHVIARFSWDSHFPQPVWGTAQRSVQPPAVQRLSCTLDQLDAAVAAALEAA</sequence>
<dbReference type="InterPro" id="IPR026026">
    <property type="entry name" value="HIT_Hint"/>
</dbReference>
<dbReference type="PIRSF" id="PIRSF000714">
    <property type="entry name" value="HIT"/>
    <property type="match status" value="1"/>
</dbReference>
<dbReference type="InterPro" id="IPR011146">
    <property type="entry name" value="HIT-like"/>
</dbReference>
<reference evidence="3" key="1">
    <citation type="submission" date="2022-05" db="EMBL/GenBank/DDBJ databases">
        <title>An RpoN-dependent PEP-CTERM gene is involved in floc formation of an Aquincola tertiaricarbonis strain.</title>
        <authorList>
            <person name="Qiu D."/>
            <person name="Xia M."/>
        </authorList>
    </citation>
    <scope>NUCLEOTIDE SEQUENCE</scope>
    <source>
        <strain evidence="3">RN12</strain>
    </source>
</reference>
<dbReference type="Pfam" id="PF01230">
    <property type="entry name" value="HIT"/>
    <property type="match status" value="1"/>
</dbReference>
<gene>
    <name evidence="3" type="ORF">MW290_28595</name>
</gene>
<feature type="short sequence motif" description="Histidine triad motif" evidence="1">
    <location>
        <begin position="94"/>
        <end position="98"/>
    </location>
</feature>
<evidence type="ECO:0000313" key="4">
    <source>
        <dbReference type="Proteomes" id="UP001056201"/>
    </source>
</evidence>
<organism evidence="3 4">
    <name type="scientific">Aquincola tertiaricarbonis</name>
    <dbReference type="NCBI Taxonomy" id="391953"/>
    <lineage>
        <taxon>Bacteria</taxon>
        <taxon>Pseudomonadati</taxon>
        <taxon>Pseudomonadota</taxon>
        <taxon>Betaproteobacteria</taxon>
        <taxon>Burkholderiales</taxon>
        <taxon>Sphaerotilaceae</taxon>
        <taxon>Aquincola</taxon>
    </lineage>
</organism>
<protein>
    <submittedName>
        <fullName evidence="3">HIT family protein</fullName>
    </submittedName>
</protein>
<dbReference type="InterPro" id="IPR036265">
    <property type="entry name" value="HIT-like_sf"/>
</dbReference>
<dbReference type="PROSITE" id="PS51084">
    <property type="entry name" value="HIT_2"/>
    <property type="match status" value="1"/>
</dbReference>
<dbReference type="RefSeq" id="WP_250197747.1">
    <property type="nucleotide sequence ID" value="NZ_CP097636.1"/>
</dbReference>